<feature type="transmembrane region" description="Helical" evidence="7">
    <location>
        <begin position="254"/>
        <end position="275"/>
    </location>
</feature>
<sequence length="420" mass="42386">MQSRLEGHTQRTPAAPPPGRSAPRRVAASFFAAQLATGAGALVVNVLSARTLGPEGRGQIALYLQVGVIAGVALLAGVDRSYPAIVVSNPTLGTALRDLRRLMRPGLIACVGGCSLVALWLASQGSAEALPTALTALLAAGSALGSVVRSAAAASGVSRSFLIATVSGQGALAFLSVIFLAAGIGAPTVWLIAYGLCLLVPFLVAGRPDRDAAPNSLGETRRVGLRLSLSMVAGMVMLRSDRLLLPALAGYGQLGIYGTIATITEMISLPVQAYVDSHVPAWRRAHDAGKLNRWRPLAAVVAFSLSTAAAVTLVVRALVVPALGEQYRSAIPLVLPLAIAAALYAVSRAGVGLAVASGKTRAVVAVDMTAMTTSVAGYLILIPDHGAAGAAIGSIVGYGIAALIATAVALAASRTDGGGS</sequence>
<evidence type="ECO:0000313" key="8">
    <source>
        <dbReference type="EMBL" id="RZU50152.1"/>
    </source>
</evidence>
<evidence type="ECO:0000256" key="1">
    <source>
        <dbReference type="ARBA" id="ARBA00004651"/>
    </source>
</evidence>
<evidence type="ECO:0000256" key="6">
    <source>
        <dbReference type="SAM" id="MobiDB-lite"/>
    </source>
</evidence>
<evidence type="ECO:0000313" key="9">
    <source>
        <dbReference type="Proteomes" id="UP000292564"/>
    </source>
</evidence>
<feature type="region of interest" description="Disordered" evidence="6">
    <location>
        <begin position="1"/>
        <end position="23"/>
    </location>
</feature>
<feature type="transmembrane region" description="Helical" evidence="7">
    <location>
        <begin position="26"/>
        <end position="48"/>
    </location>
</feature>
<comment type="subcellular location">
    <subcellularLocation>
        <location evidence="1">Cell membrane</location>
        <topology evidence="1">Multi-pass membrane protein</topology>
    </subcellularLocation>
</comment>
<keyword evidence="3 7" id="KW-0812">Transmembrane</keyword>
<feature type="transmembrane region" description="Helical" evidence="7">
    <location>
        <begin position="160"/>
        <end position="182"/>
    </location>
</feature>
<evidence type="ECO:0000256" key="5">
    <source>
        <dbReference type="ARBA" id="ARBA00023136"/>
    </source>
</evidence>
<gene>
    <name evidence="8" type="ORF">EV385_1917</name>
</gene>
<comment type="caution">
    <text evidence="8">The sequence shown here is derived from an EMBL/GenBank/DDBJ whole genome shotgun (WGS) entry which is preliminary data.</text>
</comment>
<keyword evidence="2" id="KW-1003">Cell membrane</keyword>
<feature type="transmembrane region" description="Helical" evidence="7">
    <location>
        <begin position="129"/>
        <end position="148"/>
    </location>
</feature>
<keyword evidence="5 7" id="KW-0472">Membrane</keyword>
<feature type="transmembrane region" description="Helical" evidence="7">
    <location>
        <begin position="331"/>
        <end position="355"/>
    </location>
</feature>
<evidence type="ECO:0000256" key="2">
    <source>
        <dbReference type="ARBA" id="ARBA00022475"/>
    </source>
</evidence>
<feature type="transmembrane region" description="Helical" evidence="7">
    <location>
        <begin position="387"/>
        <end position="412"/>
    </location>
</feature>
<dbReference type="GO" id="GO:0005886">
    <property type="term" value="C:plasma membrane"/>
    <property type="evidence" value="ECO:0007669"/>
    <property type="project" value="UniProtKB-SubCell"/>
</dbReference>
<dbReference type="PANTHER" id="PTHR30250">
    <property type="entry name" value="PST FAMILY PREDICTED COLANIC ACID TRANSPORTER"/>
    <property type="match status" value="1"/>
</dbReference>
<dbReference type="EMBL" id="SHKY01000001">
    <property type="protein sequence ID" value="RZU50152.1"/>
    <property type="molecule type" value="Genomic_DNA"/>
</dbReference>
<keyword evidence="4 7" id="KW-1133">Transmembrane helix</keyword>
<feature type="transmembrane region" description="Helical" evidence="7">
    <location>
        <begin position="106"/>
        <end position="123"/>
    </location>
</feature>
<reference evidence="8 9" key="1">
    <citation type="submission" date="2019-02" db="EMBL/GenBank/DDBJ databases">
        <title>Sequencing the genomes of 1000 actinobacteria strains.</title>
        <authorList>
            <person name="Klenk H.-P."/>
        </authorList>
    </citation>
    <scope>NUCLEOTIDE SEQUENCE [LARGE SCALE GENOMIC DNA]</scope>
    <source>
        <strain evidence="8 9">DSM 45162</strain>
    </source>
</reference>
<dbReference type="Proteomes" id="UP000292564">
    <property type="component" value="Unassembled WGS sequence"/>
</dbReference>
<name>A0A4Q7ZH70_9ACTN</name>
<keyword evidence="9" id="KW-1185">Reference proteome</keyword>
<dbReference type="InterPro" id="IPR050833">
    <property type="entry name" value="Poly_Biosynth_Transport"/>
</dbReference>
<dbReference type="PANTHER" id="PTHR30250:SF11">
    <property type="entry name" value="O-ANTIGEN TRANSPORTER-RELATED"/>
    <property type="match status" value="1"/>
</dbReference>
<evidence type="ECO:0000256" key="3">
    <source>
        <dbReference type="ARBA" id="ARBA00022692"/>
    </source>
</evidence>
<organism evidence="8 9">
    <name type="scientific">Krasilnikovia cinnamomea</name>
    <dbReference type="NCBI Taxonomy" id="349313"/>
    <lineage>
        <taxon>Bacteria</taxon>
        <taxon>Bacillati</taxon>
        <taxon>Actinomycetota</taxon>
        <taxon>Actinomycetes</taxon>
        <taxon>Micromonosporales</taxon>
        <taxon>Micromonosporaceae</taxon>
        <taxon>Krasilnikovia</taxon>
    </lineage>
</organism>
<feature type="transmembrane region" description="Helical" evidence="7">
    <location>
        <begin position="362"/>
        <end position="381"/>
    </location>
</feature>
<dbReference type="AlphaFoldDB" id="A0A4Q7ZH70"/>
<feature type="transmembrane region" description="Helical" evidence="7">
    <location>
        <begin position="296"/>
        <end position="319"/>
    </location>
</feature>
<feature type="transmembrane region" description="Helical" evidence="7">
    <location>
        <begin position="188"/>
        <end position="206"/>
    </location>
</feature>
<evidence type="ECO:0000256" key="4">
    <source>
        <dbReference type="ARBA" id="ARBA00022989"/>
    </source>
</evidence>
<evidence type="ECO:0000256" key="7">
    <source>
        <dbReference type="SAM" id="Phobius"/>
    </source>
</evidence>
<proteinExistence type="predicted"/>
<protein>
    <submittedName>
        <fullName evidence="8">O-antigen/teichoic acid export membrane protein</fullName>
    </submittedName>
</protein>
<accession>A0A4Q7ZH70</accession>
<feature type="transmembrane region" description="Helical" evidence="7">
    <location>
        <begin position="60"/>
        <end position="78"/>
    </location>
</feature>